<protein>
    <submittedName>
        <fullName evidence="2">Unannotated protein</fullName>
    </submittedName>
</protein>
<accession>A0A6J6X2U0</accession>
<proteinExistence type="predicted"/>
<organism evidence="2">
    <name type="scientific">freshwater metagenome</name>
    <dbReference type="NCBI Taxonomy" id="449393"/>
    <lineage>
        <taxon>unclassified sequences</taxon>
        <taxon>metagenomes</taxon>
        <taxon>ecological metagenomes</taxon>
    </lineage>
</organism>
<reference evidence="2" key="1">
    <citation type="submission" date="2020-05" db="EMBL/GenBank/DDBJ databases">
        <authorList>
            <person name="Chiriac C."/>
            <person name="Salcher M."/>
            <person name="Ghai R."/>
            <person name="Kavagutti S V."/>
        </authorList>
    </citation>
    <scope>NUCLEOTIDE SEQUENCE</scope>
</reference>
<name>A0A6J6X2U0_9ZZZZ</name>
<dbReference type="EMBL" id="CAFAAM010000001">
    <property type="protein sequence ID" value="CAB4791701.1"/>
    <property type="molecule type" value="Genomic_DNA"/>
</dbReference>
<evidence type="ECO:0000313" key="2">
    <source>
        <dbReference type="EMBL" id="CAB4791701.1"/>
    </source>
</evidence>
<feature type="region of interest" description="Disordered" evidence="1">
    <location>
        <begin position="51"/>
        <end position="86"/>
    </location>
</feature>
<feature type="compositionally biased region" description="Polar residues" evidence="1">
    <location>
        <begin position="53"/>
        <end position="64"/>
    </location>
</feature>
<evidence type="ECO:0000256" key="1">
    <source>
        <dbReference type="SAM" id="MobiDB-lite"/>
    </source>
</evidence>
<gene>
    <name evidence="2" type="ORF">UFOPK3010_00015</name>
</gene>
<sequence>MRNRGLAKEERRVHVDCSHAPVLLFGHFGEVVPASDSGHVDEYIETTEHLNGFSDSGETLSTFGDVSDSRHGSPAGGGDHRNSFRERLGVHVVDEDLSTLCGESQ</sequence>
<dbReference type="AlphaFoldDB" id="A0A6J6X2U0"/>